<proteinExistence type="predicted"/>
<dbReference type="Proteomes" id="UP001372526">
    <property type="component" value="Unassembled WGS sequence"/>
</dbReference>
<evidence type="ECO:0000313" key="4">
    <source>
        <dbReference type="EMBL" id="MEI4802534.1"/>
    </source>
</evidence>
<evidence type="ECO:0000256" key="2">
    <source>
        <dbReference type="SAM" id="SignalP"/>
    </source>
</evidence>
<keyword evidence="2" id="KW-0732">Signal</keyword>
<evidence type="ECO:0000256" key="1">
    <source>
        <dbReference type="SAM" id="MobiDB-lite"/>
    </source>
</evidence>
<name>A0ABU8FKQ8_9BACI</name>
<feature type="compositionally biased region" description="Basic and acidic residues" evidence="1">
    <location>
        <begin position="100"/>
        <end position="113"/>
    </location>
</feature>
<dbReference type="PROSITE" id="PS51257">
    <property type="entry name" value="PROKAR_LIPOPROTEIN"/>
    <property type="match status" value="1"/>
</dbReference>
<comment type="caution">
    <text evidence="4">The sequence shown here is derived from an EMBL/GenBank/DDBJ whole genome shotgun (WGS) entry which is preliminary data.</text>
</comment>
<dbReference type="Pfam" id="PF14478">
    <property type="entry name" value="DUF4430"/>
    <property type="match status" value="1"/>
</dbReference>
<protein>
    <submittedName>
        <fullName evidence="4">DUF4430 domain-containing protein</fullName>
    </submittedName>
</protein>
<feature type="signal peptide" evidence="2">
    <location>
        <begin position="1"/>
        <end position="20"/>
    </location>
</feature>
<feature type="compositionally biased region" description="Basic and acidic residues" evidence="1">
    <location>
        <begin position="130"/>
        <end position="143"/>
    </location>
</feature>
<dbReference type="EMBL" id="JBAWSX010000008">
    <property type="protein sequence ID" value="MEI4802534.1"/>
    <property type="molecule type" value="Genomic_DNA"/>
</dbReference>
<dbReference type="InterPro" id="IPR027954">
    <property type="entry name" value="Transcobalamin-like_C"/>
</dbReference>
<keyword evidence="5" id="KW-1185">Reference proteome</keyword>
<reference evidence="4 5" key="1">
    <citation type="submission" date="2024-01" db="EMBL/GenBank/DDBJ databases">
        <title>Seven novel Bacillus-like species.</title>
        <authorList>
            <person name="Liu G."/>
        </authorList>
    </citation>
    <scope>NUCLEOTIDE SEQUENCE [LARGE SCALE GENOMIC DNA]</scope>
    <source>
        <strain evidence="4 5">FJAT-51639</strain>
    </source>
</reference>
<feature type="region of interest" description="Disordered" evidence="1">
    <location>
        <begin position="19"/>
        <end position="143"/>
    </location>
</feature>
<dbReference type="RefSeq" id="WP_336473056.1">
    <property type="nucleotide sequence ID" value="NZ_JBAWSX010000008.1"/>
</dbReference>
<dbReference type="Gene3D" id="2.170.130.30">
    <property type="match status" value="1"/>
</dbReference>
<feature type="compositionally biased region" description="Basic and acidic residues" evidence="1">
    <location>
        <begin position="25"/>
        <end position="91"/>
    </location>
</feature>
<sequence length="248" mass="28220">MKMMKWLVLLVFSFSFIAGCSQNEAKTDTTTKQTEKKDEKKQEGNKQEEHKQEDSKQEQKPAEEQKQEEKRKDEKTAEPKSIEENQSKTKTAEPSQNQKEQSKVVNEPKETPKQENVQQTQVNPVPSPEPKPEPKPEPEKKIVTLSVRDDQGTILGDTEVELQDGDTVFKVLGRTLKKKGIQMEYTGSGSGVYVQGINNLYEKAKGAGSGWKYSVNGIVANMGAGRYKVKQGDKIEWFYTLDYRKEER</sequence>
<gene>
    <name evidence="4" type="ORF">WAZ07_14635</name>
</gene>
<feature type="compositionally biased region" description="Polar residues" evidence="1">
    <location>
        <begin position="114"/>
        <end position="124"/>
    </location>
</feature>
<feature type="chain" id="PRO_5045687719" evidence="2">
    <location>
        <begin position="21"/>
        <end position="248"/>
    </location>
</feature>
<organism evidence="4 5">
    <name type="scientific">Bacillus bruguierae</name>
    <dbReference type="NCBI Taxonomy" id="3127667"/>
    <lineage>
        <taxon>Bacteria</taxon>
        <taxon>Bacillati</taxon>
        <taxon>Bacillota</taxon>
        <taxon>Bacilli</taxon>
        <taxon>Bacillales</taxon>
        <taxon>Bacillaceae</taxon>
        <taxon>Bacillus</taxon>
    </lineage>
</organism>
<evidence type="ECO:0000259" key="3">
    <source>
        <dbReference type="Pfam" id="PF14478"/>
    </source>
</evidence>
<evidence type="ECO:0000313" key="5">
    <source>
        <dbReference type="Proteomes" id="UP001372526"/>
    </source>
</evidence>
<feature type="domain" description="Transcobalamin-like C-terminal" evidence="3">
    <location>
        <begin position="165"/>
        <end position="240"/>
    </location>
</feature>
<accession>A0ABU8FKQ8</accession>